<dbReference type="PANTHER" id="PTHR45947">
    <property type="entry name" value="SULFOQUINOVOSYL TRANSFERASE SQD2"/>
    <property type="match status" value="1"/>
</dbReference>
<dbReference type="PANTHER" id="PTHR45947:SF3">
    <property type="entry name" value="SULFOQUINOVOSYL TRANSFERASE SQD2"/>
    <property type="match status" value="1"/>
</dbReference>
<evidence type="ECO:0000259" key="1">
    <source>
        <dbReference type="Pfam" id="PF00534"/>
    </source>
</evidence>
<name>A0A1W1CW08_9ZZZZ</name>
<dbReference type="EMBL" id="FPHF01000119">
    <property type="protein sequence ID" value="SFV70068.1"/>
    <property type="molecule type" value="Genomic_DNA"/>
</dbReference>
<dbReference type="GO" id="GO:0016757">
    <property type="term" value="F:glycosyltransferase activity"/>
    <property type="evidence" value="ECO:0007669"/>
    <property type="project" value="InterPro"/>
</dbReference>
<dbReference type="InterPro" id="IPR028098">
    <property type="entry name" value="Glyco_trans_4-like_N"/>
</dbReference>
<organism evidence="3">
    <name type="scientific">hydrothermal vent metagenome</name>
    <dbReference type="NCBI Taxonomy" id="652676"/>
    <lineage>
        <taxon>unclassified sequences</taxon>
        <taxon>metagenomes</taxon>
        <taxon>ecological metagenomes</taxon>
    </lineage>
</organism>
<dbReference type="Gene3D" id="3.40.50.2000">
    <property type="entry name" value="Glycogen Phosphorylase B"/>
    <property type="match status" value="2"/>
</dbReference>
<feature type="domain" description="Glycosyl transferase family 1" evidence="1">
    <location>
        <begin position="180"/>
        <end position="346"/>
    </location>
</feature>
<sequence length="410" mass="47523">MKILTVTNYYPPYFIGGYEIACKETMDFLKDKGHDVMVITSDYIKNEDEDKNIIRKMKYSKPSRIQKKINEYKNYKILQKHIQQFKPDLVYFWSLRGLGINMIKAVEEKSIPKVFEIGDFWMYGYTQPSFKKKIISLLPFIGRKKLNISPAICVSKWVQKEMKTVYNSEITYVSPNATFIPKVVLQKTSPIKFIFIGRLDKAKGLDIAIEALLKFAKKYPESPFTFDIYGNGDAHFIQECKLLCTPIQSKVNFKGQVNLKREMYTDASILLMPTRVREAFGLVIIEAMAYKCAVIATNAYGPSEIITHEENGLLFKPEDYNDLFHNIEKLYFDRGLLKRLQDNGYNDVSKNYSLTSVKSKVEKILLDIAGFKRKDHNDFEAPNSNRESLQLLQENTYDYMLKKCSLASVK</sequence>
<feature type="domain" description="Glycosyltransferase subfamily 4-like N-terminal" evidence="2">
    <location>
        <begin position="15"/>
        <end position="170"/>
    </location>
</feature>
<gene>
    <name evidence="3" type="ORF">MNB_SM-4-615</name>
</gene>
<proteinExistence type="predicted"/>
<accession>A0A1W1CW08</accession>
<dbReference type="InterPro" id="IPR001296">
    <property type="entry name" value="Glyco_trans_1"/>
</dbReference>
<protein>
    <submittedName>
        <fullName evidence="3">Glycosyltransferase</fullName>
    </submittedName>
</protein>
<dbReference type="SUPFAM" id="SSF53756">
    <property type="entry name" value="UDP-Glycosyltransferase/glycogen phosphorylase"/>
    <property type="match status" value="1"/>
</dbReference>
<dbReference type="InterPro" id="IPR050194">
    <property type="entry name" value="Glycosyltransferase_grp1"/>
</dbReference>
<dbReference type="CDD" id="cd03801">
    <property type="entry name" value="GT4_PimA-like"/>
    <property type="match status" value="1"/>
</dbReference>
<dbReference type="Pfam" id="PF00534">
    <property type="entry name" value="Glycos_transf_1"/>
    <property type="match status" value="1"/>
</dbReference>
<evidence type="ECO:0000313" key="3">
    <source>
        <dbReference type="EMBL" id="SFV70068.1"/>
    </source>
</evidence>
<dbReference type="AlphaFoldDB" id="A0A1W1CW08"/>
<dbReference type="Pfam" id="PF13439">
    <property type="entry name" value="Glyco_transf_4"/>
    <property type="match status" value="1"/>
</dbReference>
<evidence type="ECO:0000259" key="2">
    <source>
        <dbReference type="Pfam" id="PF13439"/>
    </source>
</evidence>
<keyword evidence="3" id="KW-0808">Transferase</keyword>
<reference evidence="3" key="1">
    <citation type="submission" date="2016-10" db="EMBL/GenBank/DDBJ databases">
        <authorList>
            <person name="de Groot N.N."/>
        </authorList>
    </citation>
    <scope>NUCLEOTIDE SEQUENCE</scope>
</reference>